<organism evidence="2 3">
    <name type="scientific">Pseudomonas fluorescens</name>
    <dbReference type="NCBI Taxonomy" id="294"/>
    <lineage>
        <taxon>Bacteria</taxon>
        <taxon>Pseudomonadati</taxon>
        <taxon>Pseudomonadota</taxon>
        <taxon>Gammaproteobacteria</taxon>
        <taxon>Pseudomonadales</taxon>
        <taxon>Pseudomonadaceae</taxon>
        <taxon>Pseudomonas</taxon>
    </lineage>
</organism>
<sequence>MLMFLAYIGQALSIWPNIIPPSASLWAAVSPATSRLFALISTPYNLPVILMYAFWGYYVFRGKVRIDDGFL</sequence>
<name>A0A8H2RPK2_PSEFL</name>
<protein>
    <submittedName>
        <fullName evidence="2">Uncharacterized protein</fullName>
    </submittedName>
</protein>
<dbReference type="EMBL" id="CABVIE010000002">
    <property type="protein sequence ID" value="VVO59472.1"/>
    <property type="molecule type" value="Genomic_DNA"/>
</dbReference>
<evidence type="ECO:0000256" key="1">
    <source>
        <dbReference type="SAM" id="Phobius"/>
    </source>
</evidence>
<gene>
    <name evidence="2" type="ORF">PS900_00722</name>
</gene>
<reference evidence="2 3" key="1">
    <citation type="submission" date="2019-09" db="EMBL/GenBank/DDBJ databases">
        <authorList>
            <person name="Chandra G."/>
            <person name="Truman W A."/>
        </authorList>
    </citation>
    <scope>NUCLEOTIDE SEQUENCE [LARGE SCALE GENOMIC DNA]</scope>
    <source>
        <strain evidence="2">PS900</strain>
    </source>
</reference>
<keyword evidence="1" id="KW-1133">Transmembrane helix</keyword>
<proteinExistence type="predicted"/>
<accession>A0A8H2RPK2</accession>
<evidence type="ECO:0000313" key="3">
    <source>
        <dbReference type="Proteomes" id="UP000325723"/>
    </source>
</evidence>
<dbReference type="AlphaFoldDB" id="A0A8H2RPK2"/>
<dbReference type="Proteomes" id="UP000325723">
    <property type="component" value="Unassembled WGS sequence"/>
</dbReference>
<feature type="transmembrane region" description="Helical" evidence="1">
    <location>
        <begin position="37"/>
        <end position="60"/>
    </location>
</feature>
<comment type="caution">
    <text evidence="2">The sequence shown here is derived from an EMBL/GenBank/DDBJ whole genome shotgun (WGS) entry which is preliminary data.</text>
</comment>
<keyword evidence="1" id="KW-0812">Transmembrane</keyword>
<evidence type="ECO:0000313" key="2">
    <source>
        <dbReference type="EMBL" id="VVO59472.1"/>
    </source>
</evidence>
<keyword evidence="1" id="KW-0472">Membrane</keyword>